<comment type="function">
    <text evidence="5">Methionine-sulfoxide reductase that specifically reduces methionine (R)-sulfoxide back to methionine. While in many cases methionine oxidation is the result of random oxidation following oxidative stress, methionine oxidation is also a post-translational modification that takes place on specific residues.</text>
</comment>
<keyword evidence="8" id="KW-1185">Reference proteome</keyword>
<dbReference type="EC" id="1.8.4.12" evidence="5"/>
<dbReference type="Pfam" id="PF01641">
    <property type="entry name" value="SelR"/>
    <property type="match status" value="1"/>
</dbReference>
<dbReference type="InterPro" id="IPR002579">
    <property type="entry name" value="Met_Sox_Rdtase_MsrB_dom"/>
</dbReference>
<dbReference type="Gene3D" id="2.170.150.20">
    <property type="entry name" value="Peptide methionine sulfoxide reductase"/>
    <property type="match status" value="1"/>
</dbReference>
<evidence type="ECO:0000256" key="1">
    <source>
        <dbReference type="ARBA" id="ARBA00007174"/>
    </source>
</evidence>
<dbReference type="EMBL" id="OU015567">
    <property type="protein sequence ID" value="CAG5109720.1"/>
    <property type="molecule type" value="Genomic_DNA"/>
</dbReference>
<protein>
    <recommendedName>
        <fullName evidence="5">Peptide-methionine (R)-S-oxide reductase</fullName>
        <ecNumber evidence="5">1.8.4.12</ecNumber>
    </recommendedName>
</protein>
<comment type="cofactor">
    <cofactor evidence="5">
        <name>Zn(2+)</name>
        <dbReference type="ChEBI" id="CHEBI:29105"/>
    </cofactor>
    <text evidence="5">Binds 1 zinc ion per subunit.</text>
</comment>
<proteinExistence type="inferred from homology"/>
<name>A0ABN7SY91_OIKDI</name>
<evidence type="ECO:0000313" key="8">
    <source>
        <dbReference type="Proteomes" id="UP001158576"/>
    </source>
</evidence>
<comment type="similarity">
    <text evidence="1 5">Belongs to the MsrB Met sulfoxide reductase family.</text>
</comment>
<evidence type="ECO:0000259" key="6">
    <source>
        <dbReference type="PROSITE" id="PS51790"/>
    </source>
</evidence>
<evidence type="ECO:0000256" key="2">
    <source>
        <dbReference type="ARBA" id="ARBA00023002"/>
    </source>
</evidence>
<dbReference type="NCBIfam" id="TIGR00357">
    <property type="entry name" value="peptide-methionine (R)-S-oxide reductase MsrB"/>
    <property type="match status" value="1"/>
</dbReference>
<reference evidence="7 8" key="1">
    <citation type="submission" date="2021-04" db="EMBL/GenBank/DDBJ databases">
        <authorList>
            <person name="Bliznina A."/>
        </authorList>
    </citation>
    <scope>NUCLEOTIDE SEQUENCE [LARGE SCALE GENOMIC DNA]</scope>
</reference>
<dbReference type="SUPFAM" id="SSF51316">
    <property type="entry name" value="Mss4-like"/>
    <property type="match status" value="1"/>
</dbReference>
<gene>
    <name evidence="7" type="ORF">OKIOD_LOCUS12988</name>
</gene>
<dbReference type="PROSITE" id="PS51790">
    <property type="entry name" value="MSRB"/>
    <property type="match status" value="1"/>
</dbReference>
<keyword evidence="2 5" id="KW-0560">Oxidoreductase</keyword>
<keyword evidence="5" id="KW-0479">Metal-binding</keyword>
<dbReference type="InterPro" id="IPR028427">
    <property type="entry name" value="Met_Sox_Rdtase_MsrB"/>
</dbReference>
<feature type="domain" description="MsrB" evidence="6">
    <location>
        <begin position="48"/>
        <end position="169"/>
    </location>
</feature>
<dbReference type="Proteomes" id="UP001158576">
    <property type="component" value="Chromosome 2"/>
</dbReference>
<comment type="catalytic activity">
    <reaction evidence="4">
        <text>[thioredoxin]-disulfide + L-methionine + H2O = L-methionine (R)-S-oxide + [thioredoxin]-dithiol</text>
        <dbReference type="Rhea" id="RHEA:21260"/>
        <dbReference type="Rhea" id="RHEA-COMP:10698"/>
        <dbReference type="Rhea" id="RHEA-COMP:10700"/>
        <dbReference type="ChEBI" id="CHEBI:15377"/>
        <dbReference type="ChEBI" id="CHEBI:29950"/>
        <dbReference type="ChEBI" id="CHEBI:50058"/>
        <dbReference type="ChEBI" id="CHEBI:57844"/>
        <dbReference type="ChEBI" id="CHEBI:58773"/>
        <dbReference type="EC" id="1.8.4.14"/>
    </reaction>
</comment>
<dbReference type="PANTHER" id="PTHR10173:SF52">
    <property type="entry name" value="METHIONINE-R-SULFOXIDE REDUCTASE B1"/>
    <property type="match status" value="1"/>
</dbReference>
<evidence type="ECO:0000256" key="4">
    <source>
        <dbReference type="ARBA" id="ARBA00049261"/>
    </source>
</evidence>
<organism evidence="7 8">
    <name type="scientific">Oikopleura dioica</name>
    <name type="common">Tunicate</name>
    <dbReference type="NCBI Taxonomy" id="34765"/>
    <lineage>
        <taxon>Eukaryota</taxon>
        <taxon>Metazoa</taxon>
        <taxon>Chordata</taxon>
        <taxon>Tunicata</taxon>
        <taxon>Appendicularia</taxon>
        <taxon>Copelata</taxon>
        <taxon>Oikopleuridae</taxon>
        <taxon>Oikopleura</taxon>
    </lineage>
</organism>
<accession>A0ABN7SY91</accession>
<evidence type="ECO:0000313" key="7">
    <source>
        <dbReference type="EMBL" id="CAG5109720.1"/>
    </source>
</evidence>
<evidence type="ECO:0000256" key="3">
    <source>
        <dbReference type="ARBA" id="ARBA00048488"/>
    </source>
</evidence>
<comment type="catalytic activity">
    <reaction evidence="3 5">
        <text>L-methionyl-[protein] + [thioredoxin]-disulfide + H2O = L-methionyl-(R)-S-oxide-[protein] + [thioredoxin]-dithiol</text>
        <dbReference type="Rhea" id="RHEA:24164"/>
        <dbReference type="Rhea" id="RHEA-COMP:10698"/>
        <dbReference type="Rhea" id="RHEA-COMP:10700"/>
        <dbReference type="Rhea" id="RHEA-COMP:12313"/>
        <dbReference type="Rhea" id="RHEA-COMP:12314"/>
        <dbReference type="ChEBI" id="CHEBI:15377"/>
        <dbReference type="ChEBI" id="CHEBI:16044"/>
        <dbReference type="ChEBI" id="CHEBI:29950"/>
        <dbReference type="ChEBI" id="CHEBI:45764"/>
        <dbReference type="ChEBI" id="CHEBI:50058"/>
        <dbReference type="EC" id="1.8.4.12"/>
    </reaction>
</comment>
<dbReference type="InterPro" id="IPR011057">
    <property type="entry name" value="Mss4-like_sf"/>
</dbReference>
<keyword evidence="5" id="KW-0862">Zinc</keyword>
<sequence>MATPIAEEIQRLKANGPTCLLKSLKSQKTAALRKREKAKENFPKKFSEEELRKRLSVVEYAVTQLGGTDTSGSGRYLNETRDGTYHCVVCSKKLFESSAKFKHCGWPSFDRALEESIKETIERAQHGVKLTETSCSDCGAHLGHKFNDGPTETKLRYCINGSALEFRPKTE</sequence>
<dbReference type="PANTHER" id="PTHR10173">
    <property type="entry name" value="METHIONINE SULFOXIDE REDUCTASE"/>
    <property type="match status" value="1"/>
</dbReference>
<evidence type="ECO:0000256" key="5">
    <source>
        <dbReference type="RuleBase" id="RU365044"/>
    </source>
</evidence>